<feature type="domain" description="Glycosyl hydrolase family 13 catalytic" evidence="1">
    <location>
        <begin position="57"/>
        <end position="472"/>
    </location>
</feature>
<dbReference type="Pfam" id="PF16657">
    <property type="entry name" value="Malt_amylase_C"/>
    <property type="match status" value="1"/>
</dbReference>
<gene>
    <name evidence="2" type="ORF">TBC1_12923</name>
</gene>
<dbReference type="GO" id="GO:0016798">
    <property type="term" value="F:hydrolase activity, acting on glycosyl bonds"/>
    <property type="evidence" value="ECO:0007669"/>
    <property type="project" value="UniProtKB-KW"/>
</dbReference>
<dbReference type="Gene3D" id="3.90.400.10">
    <property type="entry name" value="Oligo-1,6-glucosidase, Domain 2"/>
    <property type="match status" value="1"/>
</dbReference>
<dbReference type="Pfam" id="PF00128">
    <property type="entry name" value="Alpha-amylase"/>
    <property type="match status" value="1"/>
</dbReference>
<proteinExistence type="predicted"/>
<keyword evidence="2" id="KW-0378">Hydrolase</keyword>
<dbReference type="Proteomes" id="UP000053091">
    <property type="component" value="Unassembled WGS sequence"/>
</dbReference>
<dbReference type="SMART" id="SM00642">
    <property type="entry name" value="Aamy"/>
    <property type="match status" value="1"/>
</dbReference>
<dbReference type="InterPro" id="IPR032091">
    <property type="entry name" value="Malt_amylase-like_C"/>
</dbReference>
<dbReference type="InterPro" id="IPR013780">
    <property type="entry name" value="Glyco_hydro_b"/>
</dbReference>
<dbReference type="InterPro" id="IPR017853">
    <property type="entry name" value="GH"/>
</dbReference>
<reference evidence="2" key="1">
    <citation type="journal article" date="2015" name="Genome Announc.">
        <title>Draft Genome Sequence of Bacteroidales Strain TBC1, a Novel Isolate from a Methanogenic Wastewater Treatment System.</title>
        <authorList>
            <person name="Tourlousse D.M."/>
            <person name="Matsuura N."/>
            <person name="Sun L."/>
            <person name="Toyonaga M."/>
            <person name="Kuroda K."/>
            <person name="Ohashi A."/>
            <person name="Cruz R."/>
            <person name="Yamaguchi T."/>
            <person name="Sekiguchi Y."/>
        </authorList>
    </citation>
    <scope>NUCLEOTIDE SEQUENCE [LARGE SCALE GENOMIC DNA]</scope>
    <source>
        <strain evidence="2">TBC1</strain>
    </source>
</reference>
<dbReference type="Gene3D" id="3.20.20.80">
    <property type="entry name" value="Glycosidases"/>
    <property type="match status" value="3"/>
</dbReference>
<dbReference type="SUPFAM" id="SSF51445">
    <property type="entry name" value="(Trans)glycosidases"/>
    <property type="match status" value="1"/>
</dbReference>
<dbReference type="SUPFAM" id="SSF51011">
    <property type="entry name" value="Glycosyl hydrolase domain"/>
    <property type="match status" value="1"/>
</dbReference>
<name>A0A0S7C7P7_9BACT</name>
<evidence type="ECO:0000313" key="3">
    <source>
        <dbReference type="Proteomes" id="UP000053091"/>
    </source>
</evidence>
<dbReference type="PANTHER" id="PTHR10357:SF219">
    <property type="entry name" value="MALTOSE ALPHA-D-GLUCOSYLTRANSFERASE"/>
    <property type="match status" value="1"/>
</dbReference>
<dbReference type="GO" id="GO:0005975">
    <property type="term" value="P:carbohydrate metabolic process"/>
    <property type="evidence" value="ECO:0007669"/>
    <property type="project" value="InterPro"/>
</dbReference>
<protein>
    <submittedName>
        <fullName evidence="2">Glycosidase</fullName>
    </submittedName>
</protein>
<keyword evidence="3" id="KW-1185">Reference proteome</keyword>
<dbReference type="STRING" id="1678841.TBC1_12923"/>
<sequence length="574" mass="66368">MKSAASDIIRGLWNELYPDATDASGLDILLAELSHARNALAFEPQPEGWYKDAVVYALYVDFFNNTFDGLVEKLDQLQELGVNCLWLLPILDSPMRDAGFDIRDYRNIRAGLLGLPADTPVEVKQRAFRDFLKMAHNRGIKVIFDIAMNHTSEEHPWFTESRKSPDNPYRDYYIWNKDTNKYKETRLLFKGMCPSNWEKDGEWYYFHRFFEFQPDLNYRNPEVLIEVCRILVFWLSQGLDGFRADAIPYIWKEDGTNCENLPKTHTIIKIFRAVLDYVRPNTLLLAEACQPPAEVVRYFGNGDECHAGYHFPLMPMIFKSLATGDATPVHHVLHPSITPEIGIDNQWFMFLRLHDELTLEMVTPEDRALIHGHYCKDPRWDFRVGEGISARLSELLDRDYRKIGLAYSIMLTLPGTPIIYYGDEFARLNDEAFYALYKKETGKDDTRYFVRGPMQWKKIESELADKESLTFKVNSLIREQLKVRRGVQAFGRGSLNWATVNVSDAPEAGNQVLSYIRSYGKERILVLNNLAGSSLTIDQINAEKLKGHDMFSGDEIEMPLALEPYGFRWIRMDA</sequence>
<dbReference type="AlphaFoldDB" id="A0A0S7C7P7"/>
<evidence type="ECO:0000259" key="1">
    <source>
        <dbReference type="SMART" id="SM00642"/>
    </source>
</evidence>
<dbReference type="Gene3D" id="2.60.40.1180">
    <property type="entry name" value="Golgi alpha-mannosidase II"/>
    <property type="match status" value="1"/>
</dbReference>
<dbReference type="InterPro" id="IPR045857">
    <property type="entry name" value="O16G_dom_2"/>
</dbReference>
<dbReference type="OrthoDB" id="9805159at2"/>
<evidence type="ECO:0000313" key="2">
    <source>
        <dbReference type="EMBL" id="GAP45103.1"/>
    </source>
</evidence>
<accession>A0A0S7C7P7</accession>
<organism evidence="2">
    <name type="scientific">Lentimicrobium saccharophilum</name>
    <dbReference type="NCBI Taxonomy" id="1678841"/>
    <lineage>
        <taxon>Bacteria</taxon>
        <taxon>Pseudomonadati</taxon>
        <taxon>Bacteroidota</taxon>
        <taxon>Bacteroidia</taxon>
        <taxon>Bacteroidales</taxon>
        <taxon>Lentimicrobiaceae</taxon>
        <taxon>Lentimicrobium</taxon>
    </lineage>
</organism>
<dbReference type="InterPro" id="IPR006047">
    <property type="entry name" value="GH13_cat_dom"/>
</dbReference>
<keyword evidence="2" id="KW-0326">Glycosidase</keyword>
<dbReference type="PANTHER" id="PTHR10357">
    <property type="entry name" value="ALPHA-AMYLASE FAMILY MEMBER"/>
    <property type="match status" value="1"/>
</dbReference>
<dbReference type="RefSeq" id="WP_062045209.1">
    <property type="nucleotide sequence ID" value="NZ_DF968183.1"/>
</dbReference>
<dbReference type="EMBL" id="DF968183">
    <property type="protein sequence ID" value="GAP45103.1"/>
    <property type="molecule type" value="Genomic_DNA"/>
</dbReference>